<dbReference type="GO" id="GO:0005524">
    <property type="term" value="F:ATP binding"/>
    <property type="evidence" value="ECO:0007669"/>
    <property type="project" value="TreeGrafter"/>
</dbReference>
<gene>
    <name evidence="2" type="ORF">AVDCRST_MAG38-1700</name>
</gene>
<reference evidence="2" key="1">
    <citation type="submission" date="2020-02" db="EMBL/GenBank/DDBJ databases">
        <authorList>
            <person name="Meier V. D."/>
        </authorList>
    </citation>
    <scope>NUCLEOTIDE SEQUENCE</scope>
    <source>
        <strain evidence="2">AVDCRST_MAG38</strain>
    </source>
</reference>
<dbReference type="PANTHER" id="PTHR30115:SF11">
    <property type="entry name" value="NITROGEN REGULATORY PROTEIN P-II HOMOLOG"/>
    <property type="match status" value="1"/>
</dbReference>
<dbReference type="PRINTS" id="PR00340">
    <property type="entry name" value="PIIGLNB"/>
</dbReference>
<dbReference type="PROSITE" id="PS51343">
    <property type="entry name" value="PII_GLNB_DOM"/>
    <property type="match status" value="1"/>
</dbReference>
<dbReference type="InterPro" id="IPR017918">
    <property type="entry name" value="N-reg_PII_CS"/>
</dbReference>
<dbReference type="GO" id="GO:0006808">
    <property type="term" value="P:regulation of nitrogen utilization"/>
    <property type="evidence" value="ECO:0007669"/>
    <property type="project" value="InterPro"/>
</dbReference>
<dbReference type="InterPro" id="IPR015867">
    <property type="entry name" value="N-reg_PII/ATP_PRibTrfase_C"/>
</dbReference>
<dbReference type="Pfam" id="PF00543">
    <property type="entry name" value="P-II"/>
    <property type="match status" value="1"/>
</dbReference>
<dbReference type="InterPro" id="IPR002187">
    <property type="entry name" value="N-reg_PII"/>
</dbReference>
<comment type="similarity">
    <text evidence="1">Belongs to the P(II) protein family.</text>
</comment>
<dbReference type="SUPFAM" id="SSF54913">
    <property type="entry name" value="GlnB-like"/>
    <property type="match status" value="1"/>
</dbReference>
<name>A0A6J4RSN3_9ACTN</name>
<organism evidence="2">
    <name type="scientific">uncultured Solirubrobacteraceae bacterium</name>
    <dbReference type="NCBI Taxonomy" id="1162706"/>
    <lineage>
        <taxon>Bacteria</taxon>
        <taxon>Bacillati</taxon>
        <taxon>Actinomycetota</taxon>
        <taxon>Thermoleophilia</taxon>
        <taxon>Solirubrobacterales</taxon>
        <taxon>Solirubrobacteraceae</taxon>
        <taxon>environmental samples</taxon>
    </lineage>
</organism>
<sequence>MRMVIAYVRHEAFEPIRTELLELGFPSLTVSEVKGSGRQRGITERYRGAQLTNHLRPKVKIECVVETDDVPVIVDCVLKHGRTGAVGDGKVFVLPVEEAYRVRTGESGAEILQAHPEAASPTMAS</sequence>
<evidence type="ECO:0000313" key="2">
    <source>
        <dbReference type="EMBL" id="CAA9476378.1"/>
    </source>
</evidence>
<dbReference type="PROSITE" id="PS00638">
    <property type="entry name" value="PII_GLNB_CTER"/>
    <property type="match status" value="1"/>
</dbReference>
<proteinExistence type="inferred from homology"/>
<dbReference type="Gene3D" id="3.30.70.120">
    <property type="match status" value="1"/>
</dbReference>
<accession>A0A6J4RSN3</accession>
<dbReference type="InterPro" id="IPR011322">
    <property type="entry name" value="N-reg_PII-like_a/b"/>
</dbReference>
<dbReference type="SMART" id="SM00938">
    <property type="entry name" value="P-II"/>
    <property type="match status" value="1"/>
</dbReference>
<dbReference type="AlphaFoldDB" id="A0A6J4RSN3"/>
<dbReference type="GO" id="GO:0005829">
    <property type="term" value="C:cytosol"/>
    <property type="evidence" value="ECO:0007669"/>
    <property type="project" value="TreeGrafter"/>
</dbReference>
<dbReference type="PANTHER" id="PTHR30115">
    <property type="entry name" value="NITROGEN REGULATORY PROTEIN P-II"/>
    <property type="match status" value="1"/>
</dbReference>
<dbReference type="GO" id="GO:0030234">
    <property type="term" value="F:enzyme regulator activity"/>
    <property type="evidence" value="ECO:0007669"/>
    <property type="project" value="InterPro"/>
</dbReference>
<evidence type="ECO:0000256" key="1">
    <source>
        <dbReference type="RuleBase" id="RU003936"/>
    </source>
</evidence>
<protein>
    <submittedName>
        <fullName evidence="2">Nitrogen regulatory protein P-II</fullName>
    </submittedName>
</protein>
<dbReference type="EMBL" id="CADCVJ010000143">
    <property type="protein sequence ID" value="CAA9476378.1"/>
    <property type="molecule type" value="Genomic_DNA"/>
</dbReference>